<protein>
    <submittedName>
        <fullName evidence="1">DUF707 domain-containing protein</fullName>
    </submittedName>
</protein>
<sequence length="290" mass="32888">MHKYLIILRCGDKSLHSQWFEHGDSPDFDLVLSYFGSAEDYRDKFARSIHRYKGSKWEGLNDFLANNSELVSQYRYVWLPDDDILTDVSTINAFFAYVDRENFALAQPALDERSFFSHPVTLQNKSFSFRETNFVEVMVPCFSAAALRTVKDGFENTKSGWGLDYLWPNQLAGVGRVGIVDRFAVFHTRPIGSAGHGMGAAATAPAAVTPVTELHRTLGAFGLKISVKVRRARMRDDKKTLESGLLGNPLLYLYGAKGSLSVRRENFRGHARILKEYIPWIHLAHRHERA</sequence>
<evidence type="ECO:0000313" key="1">
    <source>
        <dbReference type="EMBL" id="MFC5430218.1"/>
    </source>
</evidence>
<evidence type="ECO:0000313" key="2">
    <source>
        <dbReference type="Proteomes" id="UP001596103"/>
    </source>
</evidence>
<accession>A0ABW0JB15</accession>
<organism evidence="1 2">
    <name type="scientific">Paraburkholderia denitrificans</name>
    <dbReference type="NCBI Taxonomy" id="694025"/>
    <lineage>
        <taxon>Bacteria</taxon>
        <taxon>Pseudomonadati</taxon>
        <taxon>Pseudomonadota</taxon>
        <taxon>Betaproteobacteria</taxon>
        <taxon>Burkholderiales</taxon>
        <taxon>Burkholderiaceae</taxon>
        <taxon>Paraburkholderia</taxon>
    </lineage>
</organism>
<name>A0ABW0JB15_9BURK</name>
<dbReference type="Pfam" id="PF05212">
    <property type="entry name" value="DUF707"/>
    <property type="match status" value="1"/>
</dbReference>
<comment type="caution">
    <text evidence="1">The sequence shown here is derived from an EMBL/GenBank/DDBJ whole genome shotgun (WGS) entry which is preliminary data.</text>
</comment>
<dbReference type="Proteomes" id="UP001596103">
    <property type="component" value="Unassembled WGS sequence"/>
</dbReference>
<dbReference type="RefSeq" id="WP_377712481.1">
    <property type="nucleotide sequence ID" value="NZ_JBHSMP010000017.1"/>
</dbReference>
<gene>
    <name evidence="1" type="ORF">ACFPTO_15620</name>
</gene>
<dbReference type="InterPro" id="IPR007877">
    <property type="entry name" value="DUF707"/>
</dbReference>
<reference evidence="2" key="1">
    <citation type="journal article" date="2019" name="Int. J. Syst. Evol. Microbiol.">
        <title>The Global Catalogue of Microorganisms (GCM) 10K type strain sequencing project: providing services to taxonomists for standard genome sequencing and annotation.</title>
        <authorList>
            <consortium name="The Broad Institute Genomics Platform"/>
            <consortium name="The Broad Institute Genome Sequencing Center for Infectious Disease"/>
            <person name="Wu L."/>
            <person name="Ma J."/>
        </authorList>
    </citation>
    <scope>NUCLEOTIDE SEQUENCE [LARGE SCALE GENOMIC DNA]</scope>
    <source>
        <strain evidence="2">CCUG 56042</strain>
    </source>
</reference>
<dbReference type="EMBL" id="JBHSMP010000017">
    <property type="protein sequence ID" value="MFC5430218.1"/>
    <property type="molecule type" value="Genomic_DNA"/>
</dbReference>
<proteinExistence type="predicted"/>
<keyword evidence="2" id="KW-1185">Reference proteome</keyword>